<dbReference type="SUPFAM" id="SSF55658">
    <property type="entry name" value="L9 N-domain-like"/>
    <property type="match status" value="1"/>
</dbReference>
<evidence type="ECO:0000313" key="11">
    <source>
        <dbReference type="Proteomes" id="UP000176422"/>
    </source>
</evidence>
<evidence type="ECO:0000256" key="1">
    <source>
        <dbReference type="ARBA" id="ARBA00010605"/>
    </source>
</evidence>
<evidence type="ECO:0000259" key="8">
    <source>
        <dbReference type="Pfam" id="PF01281"/>
    </source>
</evidence>
<dbReference type="NCBIfam" id="TIGR00158">
    <property type="entry name" value="L9"/>
    <property type="match status" value="1"/>
</dbReference>
<dbReference type="HAMAP" id="MF_00503">
    <property type="entry name" value="Ribosomal_bL9"/>
    <property type="match status" value="1"/>
</dbReference>
<dbReference type="GO" id="GO:1990904">
    <property type="term" value="C:ribonucleoprotein complex"/>
    <property type="evidence" value="ECO:0007669"/>
    <property type="project" value="UniProtKB-KW"/>
</dbReference>
<dbReference type="Pfam" id="PF01281">
    <property type="entry name" value="Ribosomal_L9_N"/>
    <property type="match status" value="1"/>
</dbReference>
<dbReference type="AlphaFoldDB" id="A0A1F8DWY6"/>
<evidence type="ECO:0000313" key="10">
    <source>
        <dbReference type="EMBL" id="OGM93064.1"/>
    </source>
</evidence>
<evidence type="ECO:0000256" key="3">
    <source>
        <dbReference type="ARBA" id="ARBA00022884"/>
    </source>
</evidence>
<dbReference type="InterPro" id="IPR009027">
    <property type="entry name" value="Ribosomal_bL9/RNase_H1_N"/>
</dbReference>
<dbReference type="Pfam" id="PF03948">
    <property type="entry name" value="Ribosomal_L9_C"/>
    <property type="match status" value="1"/>
</dbReference>
<evidence type="ECO:0000259" key="9">
    <source>
        <dbReference type="Pfam" id="PF03948"/>
    </source>
</evidence>
<feature type="domain" description="Large ribosomal subunit protein bL9 C-terminal" evidence="9">
    <location>
        <begin position="67"/>
        <end position="148"/>
    </location>
</feature>
<dbReference type="InterPro" id="IPR000244">
    <property type="entry name" value="Ribosomal_bL9"/>
</dbReference>
<evidence type="ECO:0000256" key="5">
    <source>
        <dbReference type="ARBA" id="ARBA00023274"/>
    </source>
</evidence>
<keyword evidence="2 7" id="KW-0699">rRNA-binding</keyword>
<dbReference type="InterPro" id="IPR020069">
    <property type="entry name" value="Ribosomal_bL9_C"/>
</dbReference>
<dbReference type="PANTHER" id="PTHR21368">
    <property type="entry name" value="50S RIBOSOMAL PROTEIN L9"/>
    <property type="match status" value="1"/>
</dbReference>
<dbReference type="GO" id="GO:0019843">
    <property type="term" value="F:rRNA binding"/>
    <property type="evidence" value="ECO:0007669"/>
    <property type="project" value="UniProtKB-UniRule"/>
</dbReference>
<proteinExistence type="inferred from homology"/>
<keyword evidence="3 7" id="KW-0694">RNA-binding</keyword>
<dbReference type="InterPro" id="IPR020594">
    <property type="entry name" value="Ribosomal_bL9_bac/chp"/>
</dbReference>
<evidence type="ECO:0000256" key="4">
    <source>
        <dbReference type="ARBA" id="ARBA00022980"/>
    </source>
</evidence>
<sequence length="152" mass="16596">MKVILLTDIKGIGKKGEIKNVSDGHAKNLLLPKGLVKIATGQATHILEVQKESKAKQQVALEAELKTIAKATAEQPLPFYTKVGKHGEVFDSITKHDIEEAIKAKLSPMALEHSTIKIDLEKRIKSLGAHEVEVHFGHGITAKLTVTLEPEK</sequence>
<evidence type="ECO:0000256" key="7">
    <source>
        <dbReference type="HAMAP-Rule" id="MF_00503"/>
    </source>
</evidence>
<comment type="function">
    <text evidence="7">Binds to the 23S rRNA.</text>
</comment>
<dbReference type="EMBL" id="MGIT01000001">
    <property type="protein sequence ID" value="OGM93064.1"/>
    <property type="molecule type" value="Genomic_DNA"/>
</dbReference>
<dbReference type="Proteomes" id="UP000176422">
    <property type="component" value="Unassembled WGS sequence"/>
</dbReference>
<keyword evidence="5 7" id="KW-0687">Ribonucleoprotein</keyword>
<reference evidence="10 11" key="1">
    <citation type="journal article" date="2016" name="Nat. Commun.">
        <title>Thousands of microbial genomes shed light on interconnected biogeochemical processes in an aquifer system.</title>
        <authorList>
            <person name="Anantharaman K."/>
            <person name="Brown C.T."/>
            <person name="Hug L.A."/>
            <person name="Sharon I."/>
            <person name="Castelle C.J."/>
            <person name="Probst A.J."/>
            <person name="Thomas B.C."/>
            <person name="Singh A."/>
            <person name="Wilkins M.J."/>
            <person name="Karaoz U."/>
            <person name="Brodie E.L."/>
            <person name="Williams K.H."/>
            <person name="Hubbard S.S."/>
            <person name="Banfield J.F."/>
        </authorList>
    </citation>
    <scope>NUCLEOTIDE SEQUENCE [LARGE SCALE GENOMIC DNA]</scope>
</reference>
<keyword evidence="4 7" id="KW-0689">Ribosomal protein</keyword>
<protein>
    <recommendedName>
        <fullName evidence="6 7">Large ribosomal subunit protein bL9</fullName>
    </recommendedName>
</protein>
<dbReference type="GO" id="GO:0005840">
    <property type="term" value="C:ribosome"/>
    <property type="evidence" value="ECO:0007669"/>
    <property type="project" value="UniProtKB-KW"/>
</dbReference>
<evidence type="ECO:0000256" key="6">
    <source>
        <dbReference type="ARBA" id="ARBA00035292"/>
    </source>
</evidence>
<comment type="similarity">
    <text evidence="1 7">Belongs to the bacterial ribosomal protein bL9 family.</text>
</comment>
<dbReference type="InterPro" id="IPR036935">
    <property type="entry name" value="Ribosomal_bL9_N_sf"/>
</dbReference>
<dbReference type="SUPFAM" id="SSF55653">
    <property type="entry name" value="Ribosomal protein L9 C-domain"/>
    <property type="match status" value="1"/>
</dbReference>
<dbReference type="GO" id="GO:0006412">
    <property type="term" value="P:translation"/>
    <property type="evidence" value="ECO:0007669"/>
    <property type="project" value="UniProtKB-UniRule"/>
</dbReference>
<feature type="domain" description="Ribosomal protein L9" evidence="8">
    <location>
        <begin position="1"/>
        <end position="43"/>
    </location>
</feature>
<dbReference type="InterPro" id="IPR020070">
    <property type="entry name" value="Ribosomal_bL9_N"/>
</dbReference>
<gene>
    <name evidence="7" type="primary">rplI</name>
    <name evidence="10" type="ORF">A2372_01445</name>
</gene>
<comment type="caution">
    <text evidence="10">The sequence shown here is derived from an EMBL/GenBank/DDBJ whole genome shotgun (WGS) entry which is preliminary data.</text>
</comment>
<dbReference type="InterPro" id="IPR036791">
    <property type="entry name" value="Ribosomal_bL9_C_sf"/>
</dbReference>
<dbReference type="STRING" id="1802559.A2372_01445"/>
<dbReference type="GO" id="GO:0003735">
    <property type="term" value="F:structural constituent of ribosome"/>
    <property type="evidence" value="ECO:0007669"/>
    <property type="project" value="InterPro"/>
</dbReference>
<evidence type="ECO:0000256" key="2">
    <source>
        <dbReference type="ARBA" id="ARBA00022730"/>
    </source>
</evidence>
<accession>A0A1F8DWY6</accession>
<organism evidence="10 11">
    <name type="scientific">Candidatus Wolfebacteria bacterium RIFOXYB1_FULL_54_12</name>
    <dbReference type="NCBI Taxonomy" id="1802559"/>
    <lineage>
        <taxon>Bacteria</taxon>
        <taxon>Candidatus Wolfeibacteriota</taxon>
    </lineage>
</organism>
<dbReference type="Gene3D" id="3.10.430.100">
    <property type="entry name" value="Ribosomal protein L9, C-terminal domain"/>
    <property type="match status" value="1"/>
</dbReference>
<name>A0A1F8DWY6_9BACT</name>
<dbReference type="Gene3D" id="3.40.5.10">
    <property type="entry name" value="Ribosomal protein L9, N-terminal domain"/>
    <property type="match status" value="1"/>
</dbReference>